<dbReference type="SUPFAM" id="SSF160424">
    <property type="entry name" value="BH3703-like"/>
    <property type="match status" value="1"/>
</dbReference>
<gene>
    <name evidence="1" type="ORF">NWF35_00935</name>
</gene>
<dbReference type="Pfam" id="PF04634">
    <property type="entry name" value="YezG-like"/>
    <property type="match status" value="1"/>
</dbReference>
<dbReference type="Gene3D" id="3.30.500.20">
    <property type="entry name" value="BH3703-like domains"/>
    <property type="match status" value="1"/>
</dbReference>
<comment type="caution">
    <text evidence="1">The sequence shown here is derived from an EMBL/GenBank/DDBJ whole genome shotgun (WGS) entry which is preliminary data.</text>
</comment>
<keyword evidence="2" id="KW-1185">Reference proteome</keyword>
<organism evidence="1 2">
    <name type="scientific">Polycladomyces subterraneus</name>
    <dbReference type="NCBI Taxonomy" id="1016997"/>
    <lineage>
        <taxon>Bacteria</taxon>
        <taxon>Bacillati</taxon>
        <taxon>Bacillota</taxon>
        <taxon>Bacilli</taxon>
        <taxon>Bacillales</taxon>
        <taxon>Thermoactinomycetaceae</taxon>
        <taxon>Polycladomyces</taxon>
    </lineage>
</organism>
<proteinExistence type="predicted"/>
<protein>
    <submittedName>
        <fullName evidence="1">Antitoxin YezG family protein</fullName>
    </submittedName>
</protein>
<dbReference type="Proteomes" id="UP001174196">
    <property type="component" value="Unassembled WGS sequence"/>
</dbReference>
<name>A0ABT8IID1_9BACL</name>
<sequence length="120" mass="14869">MDGVQSNYFYHYPTANEEPVQIFDIPELFQVDEEEFEKWVDQFYEQIKNLWKEFQQSGHEPWTTFTMVFDHSGKFHVEYGYEDLSKTDHYDRRIIWEYKSWAHSKRRLCQKDFGRIFEGY</sequence>
<accession>A0ABT8IID1</accession>
<evidence type="ECO:0000313" key="2">
    <source>
        <dbReference type="Proteomes" id="UP001174196"/>
    </source>
</evidence>
<dbReference type="EMBL" id="JANRHH010000008">
    <property type="protein sequence ID" value="MDN4592498.1"/>
    <property type="molecule type" value="Genomic_DNA"/>
</dbReference>
<reference evidence="1" key="1">
    <citation type="submission" date="2022-08" db="EMBL/GenBank/DDBJ databases">
        <title>Polycladomyces zharkentsis sp. nov., a novel thermophilic CMC and starch-degrading bacterium isolated from a geothermal spring in Kazakhstan.</title>
        <authorList>
            <person name="Mashzhan A."/>
            <person name="Kistaubaeva A."/>
            <person name="Javier-Lopez R."/>
            <person name="Birkeland N.-K."/>
        </authorList>
    </citation>
    <scope>NUCLEOTIDE SEQUENCE</scope>
    <source>
        <strain evidence="1">KSR 13</strain>
    </source>
</reference>
<dbReference type="InterPro" id="IPR036170">
    <property type="entry name" value="YezG-like_sf"/>
</dbReference>
<dbReference type="InterPro" id="IPR006728">
    <property type="entry name" value="YezG-like"/>
</dbReference>
<evidence type="ECO:0000313" key="1">
    <source>
        <dbReference type="EMBL" id="MDN4592498.1"/>
    </source>
</evidence>